<comment type="caution">
    <text evidence="2">The sequence shown here is derived from an EMBL/GenBank/DDBJ whole genome shotgun (WGS) entry which is preliminary data.</text>
</comment>
<dbReference type="RefSeq" id="WP_380536445.1">
    <property type="nucleotide sequence ID" value="NZ_JBHFAB010000009.1"/>
</dbReference>
<feature type="domain" description="Putative restriction endonuclease" evidence="1">
    <location>
        <begin position="19"/>
        <end position="160"/>
    </location>
</feature>
<gene>
    <name evidence="2" type="ORF">ACEZDE_14800</name>
</gene>
<name>A0ABV6VW30_9ACTN</name>
<evidence type="ECO:0000313" key="3">
    <source>
        <dbReference type="Proteomes" id="UP001592531"/>
    </source>
</evidence>
<dbReference type="SUPFAM" id="SSF52980">
    <property type="entry name" value="Restriction endonuclease-like"/>
    <property type="match status" value="1"/>
</dbReference>
<dbReference type="Gene3D" id="3.90.1570.10">
    <property type="entry name" value="tt1808, chain A"/>
    <property type="match status" value="1"/>
</dbReference>
<dbReference type="Pfam" id="PF05685">
    <property type="entry name" value="Uma2"/>
    <property type="match status" value="1"/>
</dbReference>
<keyword evidence="2" id="KW-0255">Endonuclease</keyword>
<organism evidence="2 3">
    <name type="scientific">Streptacidiphilus cavernicola</name>
    <dbReference type="NCBI Taxonomy" id="3342716"/>
    <lineage>
        <taxon>Bacteria</taxon>
        <taxon>Bacillati</taxon>
        <taxon>Actinomycetota</taxon>
        <taxon>Actinomycetes</taxon>
        <taxon>Kitasatosporales</taxon>
        <taxon>Streptomycetaceae</taxon>
        <taxon>Streptacidiphilus</taxon>
    </lineage>
</organism>
<reference evidence="2 3" key="1">
    <citation type="submission" date="2024-09" db="EMBL/GenBank/DDBJ databases">
        <authorList>
            <person name="Lee S.D."/>
        </authorList>
    </citation>
    <scope>NUCLEOTIDE SEQUENCE [LARGE SCALE GENOMIC DNA]</scope>
    <source>
        <strain evidence="2 3">N8-3</strain>
    </source>
</reference>
<keyword evidence="3" id="KW-1185">Reference proteome</keyword>
<proteinExistence type="predicted"/>
<evidence type="ECO:0000313" key="2">
    <source>
        <dbReference type="EMBL" id="MFC1417903.1"/>
    </source>
</evidence>
<accession>A0ABV6VW30</accession>
<dbReference type="InterPro" id="IPR012296">
    <property type="entry name" value="Nuclease_put_TT1808"/>
</dbReference>
<sequence>MSTNAVEGPGGGLPARLTWDELEQLPEEVAREIELWDGNVTWLRRPPHEHQQVSALMWRALTTDARRRAAGPRDDGQGQCWQVSLETNVFFSADKNSFLTPDFLVRRCLERGADTYAADVSLAGEVLSRSDTPSRREWKKIQYAEAGIPWYWEVELDSGKTWDVTVVRAYELALIQTDGLRVKPLRPAMYALVGEWNPGDVGIDFPEPFRISISWEDLTL</sequence>
<keyword evidence="2" id="KW-0540">Nuclease</keyword>
<dbReference type="Proteomes" id="UP001592531">
    <property type="component" value="Unassembled WGS sequence"/>
</dbReference>
<dbReference type="EMBL" id="JBHFAB010000009">
    <property type="protein sequence ID" value="MFC1417903.1"/>
    <property type="molecule type" value="Genomic_DNA"/>
</dbReference>
<keyword evidence="2" id="KW-0378">Hydrolase</keyword>
<evidence type="ECO:0000259" key="1">
    <source>
        <dbReference type="Pfam" id="PF05685"/>
    </source>
</evidence>
<protein>
    <submittedName>
        <fullName evidence="2">Uma2 family endonuclease</fullName>
    </submittedName>
</protein>
<dbReference type="InterPro" id="IPR011335">
    <property type="entry name" value="Restrct_endonuc-II-like"/>
</dbReference>
<dbReference type="GO" id="GO:0004519">
    <property type="term" value="F:endonuclease activity"/>
    <property type="evidence" value="ECO:0007669"/>
    <property type="project" value="UniProtKB-KW"/>
</dbReference>
<dbReference type="InterPro" id="IPR008538">
    <property type="entry name" value="Uma2"/>
</dbReference>
<dbReference type="CDD" id="cd06260">
    <property type="entry name" value="DUF820-like"/>
    <property type="match status" value="1"/>
</dbReference>